<proteinExistence type="predicted"/>
<feature type="compositionally biased region" description="Acidic residues" evidence="1">
    <location>
        <begin position="767"/>
        <end position="781"/>
    </location>
</feature>
<evidence type="ECO:0000256" key="1">
    <source>
        <dbReference type="SAM" id="MobiDB-lite"/>
    </source>
</evidence>
<feature type="compositionally biased region" description="Basic and acidic residues" evidence="1">
    <location>
        <begin position="785"/>
        <end position="794"/>
    </location>
</feature>
<feature type="compositionally biased region" description="Acidic residues" evidence="1">
    <location>
        <begin position="795"/>
        <end position="827"/>
    </location>
</feature>
<dbReference type="AlphaFoldDB" id="M1QAN6"/>
<dbReference type="PANTHER" id="PTHR35902">
    <property type="entry name" value="S-LAYER DOMAIN-LIKE PROTEIN-RELATED"/>
    <property type="match status" value="1"/>
</dbReference>
<keyword evidence="2" id="KW-0472">Membrane</keyword>
<sequence length="827" mass="92484">MTIVEGAGVSDQDMTESEEFGWLTGVSINGEESDTRTRPYNDVFIGQKEVEIQPEYTFNQSAAQGKHGLNVSYATTRPQARDLEILENGAWDSEGAEWDEVNESPFDWDVYEKSIPLYFGNTDDKPWDDPLTRDLWTFTFDVSEEANPGIYRIPLKLRADIYNASAETWSGQQITYEYVYIELAGNAKVAANDVTVTPGTEFEETSVPVENQGEQDLTHVNLTLDVSESDLSNQGVFIHDPKETTYMKELPHGSSRNFPFRITTPLDASPGNYEVEYTLMGTREEDDVKVTENGTVMITVEKVVELTADIHENEVMQGTSRETFTVEFTNTGNLDLEKIEIKAGTDGDYFFTPIDHYDDGQPSKGETPFKDIGDLRKGESETTDFVFGMKKQLQIGKHKINFDYSAYYYDEDGEITSERSRYVETGTISDPEGLLAPSEEPMDFLEVTENPEYTPLDCGEIGILEGHEIQEIELTDSGYQEIKVEIENNAEVDYGDVNVEMEAEGTPFTTSNSSEQVVDMKEDAFDLSAGESRMVSFGVNVQSSTIESMLDEDEPVFNTGLHINATNQDLLVDIEETIEAEGKVSGIGPGMDVTIEQEEEIPVGESFELSYTLTNTGDEPVYDLETTVNPTVPNNVTHLFDEPDEALYYRQAMTSPGPSVSAVAPSQENLAPGESTTVTFSMKSSTDLKEGHLYFYNLNITAETRDGEQTWQSLTSVQAEQQEETSDQSESMFSGSLLWALIPIAILVVVILITYMMKKKPSSSEGSETEENDFEDFDEVSPQESEFKEDPKELSDDETTEIESEENQQETGDEESEETPWGDEPDF</sequence>
<feature type="region of interest" description="Disordered" evidence="1">
    <location>
        <begin position="356"/>
        <end position="375"/>
    </location>
</feature>
<keyword evidence="2" id="KW-1133">Transmembrane helix</keyword>
<accession>M1QAN6</accession>
<name>M1QAN6_9ZZZZ</name>
<dbReference type="EMBL" id="JX684079">
    <property type="protein sequence ID" value="AGF93018.1"/>
    <property type="molecule type" value="Genomic_DNA"/>
</dbReference>
<feature type="region of interest" description="Disordered" evidence="1">
    <location>
        <begin position="759"/>
        <end position="827"/>
    </location>
</feature>
<dbReference type="Gene3D" id="2.60.40.10">
    <property type="entry name" value="Immunoglobulins"/>
    <property type="match status" value="1"/>
</dbReference>
<gene>
    <name evidence="3" type="ORF">FLSS-7_0027</name>
</gene>
<protein>
    <submittedName>
        <fullName evidence="3">Uncharacterized protein</fullName>
    </submittedName>
</protein>
<dbReference type="PANTHER" id="PTHR35902:SF3">
    <property type="entry name" value="NPCBM-ASSOCIATED, NEW3 DOMAIN OF ALPHA-GALACTOSIDASE"/>
    <property type="match status" value="1"/>
</dbReference>
<evidence type="ECO:0000256" key="2">
    <source>
        <dbReference type="SAM" id="Phobius"/>
    </source>
</evidence>
<feature type="transmembrane region" description="Helical" evidence="2">
    <location>
        <begin position="737"/>
        <end position="757"/>
    </location>
</feature>
<evidence type="ECO:0000313" key="3">
    <source>
        <dbReference type="EMBL" id="AGF93018.1"/>
    </source>
</evidence>
<keyword evidence="2" id="KW-0812">Transmembrane</keyword>
<dbReference type="InterPro" id="IPR013783">
    <property type="entry name" value="Ig-like_fold"/>
</dbReference>
<reference evidence="3" key="1">
    <citation type="journal article" date="2013" name="Syst. Appl. Microbiol.">
        <title>New insights into the archaeal diversity of a hypersaline microbial mat obtained by a metagenomic approach.</title>
        <authorList>
            <person name="Lopez-Lopez A."/>
            <person name="Richter M."/>
            <person name="Pena A."/>
            <person name="Tamames J."/>
            <person name="Rossello-Mora R."/>
        </authorList>
    </citation>
    <scope>NUCLEOTIDE SEQUENCE</scope>
</reference>
<dbReference type="Gene3D" id="2.60.40.2970">
    <property type="match status" value="1"/>
</dbReference>
<organism evidence="3">
    <name type="scientific">uncultured organism</name>
    <dbReference type="NCBI Taxonomy" id="155900"/>
    <lineage>
        <taxon>unclassified sequences</taxon>
        <taxon>environmental samples</taxon>
    </lineage>
</organism>